<evidence type="ECO:0000313" key="10">
    <source>
        <dbReference type="Proteomes" id="UP000178606"/>
    </source>
</evidence>
<evidence type="ECO:0000256" key="3">
    <source>
        <dbReference type="ARBA" id="ARBA00022679"/>
    </source>
</evidence>
<dbReference type="NCBIfam" id="NF002772">
    <property type="entry name" value="PRK02862.1"/>
    <property type="match status" value="1"/>
</dbReference>
<reference evidence="9 10" key="1">
    <citation type="journal article" date="2016" name="Nat. Commun.">
        <title>Thousands of microbial genomes shed light on interconnected biogeochemical processes in an aquifer system.</title>
        <authorList>
            <person name="Anantharaman K."/>
            <person name="Brown C.T."/>
            <person name="Hug L.A."/>
            <person name="Sharon I."/>
            <person name="Castelle C.J."/>
            <person name="Probst A.J."/>
            <person name="Thomas B.C."/>
            <person name="Singh A."/>
            <person name="Wilkins M.J."/>
            <person name="Karaoz U."/>
            <person name="Brodie E.L."/>
            <person name="Williams K.H."/>
            <person name="Hubbard S.S."/>
            <person name="Banfield J.F."/>
        </authorList>
    </citation>
    <scope>NUCLEOTIDE SEQUENCE [LARGE SCALE GENOMIC DNA]</scope>
    <source>
        <strain evidence="10">RIFCSPLOWO2_12_FULL_64_10</strain>
    </source>
</reference>
<keyword evidence="5" id="KW-0547">Nucleotide-binding</keyword>
<dbReference type="GO" id="GO:0005524">
    <property type="term" value="F:ATP binding"/>
    <property type="evidence" value="ECO:0007669"/>
    <property type="project" value="UniProtKB-KW"/>
</dbReference>
<dbReference type="Gene3D" id="3.90.550.10">
    <property type="entry name" value="Spore Coat Polysaccharide Biosynthesis Protein SpsA, Chain A"/>
    <property type="match status" value="1"/>
</dbReference>
<name>A0A1F6CCF7_HANXR</name>
<dbReference type="GO" id="GO:0005978">
    <property type="term" value="P:glycogen biosynthetic process"/>
    <property type="evidence" value="ECO:0007669"/>
    <property type="project" value="InterPro"/>
</dbReference>
<proteinExistence type="inferred from homology"/>
<evidence type="ECO:0000259" key="8">
    <source>
        <dbReference type="Pfam" id="PF00483"/>
    </source>
</evidence>
<dbReference type="Gene3D" id="2.160.10.10">
    <property type="entry name" value="Hexapeptide repeat proteins"/>
    <property type="match status" value="1"/>
</dbReference>
<accession>A0A1F6CCF7</accession>
<evidence type="ECO:0000256" key="5">
    <source>
        <dbReference type="ARBA" id="ARBA00022741"/>
    </source>
</evidence>
<evidence type="ECO:0000256" key="6">
    <source>
        <dbReference type="ARBA" id="ARBA00022840"/>
    </source>
</evidence>
<dbReference type="InterPro" id="IPR029044">
    <property type="entry name" value="Nucleotide-diphossugar_trans"/>
</dbReference>
<protein>
    <submittedName>
        <fullName evidence="9">Glucose-1-phosphate adenylyltransferase</fullName>
    </submittedName>
</protein>
<evidence type="ECO:0000256" key="7">
    <source>
        <dbReference type="ARBA" id="ARBA00023277"/>
    </source>
</evidence>
<evidence type="ECO:0000256" key="4">
    <source>
        <dbReference type="ARBA" id="ARBA00022695"/>
    </source>
</evidence>
<dbReference type="SUPFAM" id="SSF53448">
    <property type="entry name" value="Nucleotide-diphospho-sugar transferases"/>
    <property type="match status" value="1"/>
</dbReference>
<comment type="similarity">
    <text evidence="1">Belongs to the bacterial/plant glucose-1-phosphate adenylyltransferase family.</text>
</comment>
<dbReference type="PROSITE" id="PS00808">
    <property type="entry name" value="ADP_GLC_PYROPHOSPH_1"/>
    <property type="match status" value="1"/>
</dbReference>
<dbReference type="Proteomes" id="UP000178606">
    <property type="component" value="Unassembled WGS sequence"/>
</dbReference>
<dbReference type="Pfam" id="PF00483">
    <property type="entry name" value="NTP_transferase"/>
    <property type="match status" value="1"/>
</dbReference>
<sequence>MDHVLSVILGGGQGKRLYPLTKYRAKPAVPIGGKYRLIDIPISNCLRSGINRVYVLTQFNSVSLHRHIYQTYKFDRFSGGYVEILAAEQTQENATWYQGTADAVRQQMRHFLDVWARQVLILSGDHLYRMDYEGFIRAHRESGAEITIAVKPVTREAAKGLGILQVDAEGRIVAFQEKPQVEADLDRLCLPGAGDSDRTHLASMGIYVFEQEVLRGVLEGNPKHDFGRDIIPEAIATHRVHAFFFDGYWEDIGTIRSFYETNLALAGTAPPFDLYGDALIYTHPRYLPGSKVDGCMIHRSMVADGCILRDTVLSDTVIGIRSIIGPWARVIRSVVMGADFYETEDQRAESRASGLPEVGIGAGTVVMGAIVDKNARIGARAVIRNDRGIQEAETEDYVIRDGIVVIPKNAVIPAGTVI</sequence>
<keyword evidence="7" id="KW-0119">Carbohydrate metabolism</keyword>
<organism evidence="9 10">
    <name type="scientific">Handelsmanbacteria sp. (strain RIFCSPLOWO2_12_FULL_64_10)</name>
    <dbReference type="NCBI Taxonomy" id="1817868"/>
    <lineage>
        <taxon>Bacteria</taxon>
        <taxon>Candidatus Handelsmaniibacteriota</taxon>
    </lineage>
</organism>
<dbReference type="PROSITE" id="PS00809">
    <property type="entry name" value="ADP_GLC_PYROPHOSPH_2"/>
    <property type="match status" value="1"/>
</dbReference>
<dbReference type="InterPro" id="IPR005836">
    <property type="entry name" value="ADP_Glu_pyroP_CS"/>
</dbReference>
<keyword evidence="2" id="KW-0321">Glycogen metabolism</keyword>
<dbReference type="InterPro" id="IPR005835">
    <property type="entry name" value="NTP_transferase_dom"/>
</dbReference>
<dbReference type="GO" id="GO:0008878">
    <property type="term" value="F:glucose-1-phosphate adenylyltransferase activity"/>
    <property type="evidence" value="ECO:0007669"/>
    <property type="project" value="InterPro"/>
</dbReference>
<keyword evidence="6" id="KW-0067">ATP-binding</keyword>
<evidence type="ECO:0000256" key="2">
    <source>
        <dbReference type="ARBA" id="ARBA00022600"/>
    </source>
</evidence>
<dbReference type="PANTHER" id="PTHR43523">
    <property type="entry name" value="GLUCOSE-1-PHOSPHATE ADENYLYLTRANSFERASE-RELATED"/>
    <property type="match status" value="1"/>
</dbReference>
<dbReference type="PROSITE" id="PS00810">
    <property type="entry name" value="ADP_GLC_PYROPHOSPH_3"/>
    <property type="match status" value="1"/>
</dbReference>
<keyword evidence="4 9" id="KW-0548">Nucleotidyltransferase</keyword>
<dbReference type="InterPro" id="IPR011004">
    <property type="entry name" value="Trimer_LpxA-like_sf"/>
</dbReference>
<dbReference type="AlphaFoldDB" id="A0A1F6CCF7"/>
<dbReference type="CDD" id="cd02508">
    <property type="entry name" value="ADP_Glucose_PP"/>
    <property type="match status" value="1"/>
</dbReference>
<evidence type="ECO:0000256" key="1">
    <source>
        <dbReference type="ARBA" id="ARBA00010443"/>
    </source>
</evidence>
<keyword evidence="3 9" id="KW-0808">Transferase</keyword>
<feature type="domain" description="Nucleotidyl transferase" evidence="8">
    <location>
        <begin position="6"/>
        <end position="265"/>
    </location>
</feature>
<dbReference type="PANTHER" id="PTHR43523:SF12">
    <property type="entry name" value="GLUCOSE-1-PHOSPHATE ADENYLYLTRANSFERASE LARGE SUBUNIT 1, CHLOROPLASTIC-RELATED"/>
    <property type="match status" value="1"/>
</dbReference>
<evidence type="ECO:0000313" key="9">
    <source>
        <dbReference type="EMBL" id="OGG46700.1"/>
    </source>
</evidence>
<dbReference type="EMBL" id="MFKF01000288">
    <property type="protein sequence ID" value="OGG46700.1"/>
    <property type="molecule type" value="Genomic_DNA"/>
</dbReference>
<dbReference type="SUPFAM" id="SSF51161">
    <property type="entry name" value="Trimeric LpxA-like enzymes"/>
    <property type="match status" value="1"/>
</dbReference>
<dbReference type="CDD" id="cd04651">
    <property type="entry name" value="LbH_G1P_AT_C"/>
    <property type="match status" value="1"/>
</dbReference>
<dbReference type="Pfam" id="PF25247">
    <property type="entry name" value="LbH_GLGC"/>
    <property type="match status" value="1"/>
</dbReference>
<comment type="caution">
    <text evidence="9">The sequence shown here is derived from an EMBL/GenBank/DDBJ whole genome shotgun (WGS) entry which is preliminary data.</text>
</comment>
<gene>
    <name evidence="9" type="ORF">A3F84_25200</name>
</gene>
<dbReference type="InterPro" id="IPR011831">
    <property type="entry name" value="ADP-Glc_PPase"/>
</dbReference>